<comment type="caution">
    <text evidence="1">The sequence shown here is derived from an EMBL/GenBank/DDBJ whole genome shotgun (WGS) entry which is preliminary data.</text>
</comment>
<evidence type="ECO:0000313" key="2">
    <source>
        <dbReference type="Proteomes" id="UP000789901"/>
    </source>
</evidence>
<name>A0ABN7VU75_GIGMA</name>
<feature type="non-terminal residue" evidence="1">
    <location>
        <position position="1"/>
    </location>
</feature>
<sequence>MFLSRLKKNNATFVAITTPKSLSEAIIAARRVEAGIELNELKKRIDNMAINYVALKDKFKGINKSYNRNNSYQRNKMECYNCDQNQVGMKETFNQTRNINFCEVMYNNGNTKKEIYNVEIELNSQKNEEEEDFNSEGEDTFDEFDYEEEKELDEVEGCFIEEYHEEYPALFLTNIEEVPMKEQEKKNSVESKIKQVIKNDDLTLNQDQQDAYCAKIKLNSWVALPGCSGRKTHIKKKFFFVVNQLQKIVTEIGNDNETKFKILEIIILPQSRAAAVERVKTAQKSAKVRYDQQLRSLDDLQKGNKVLVYKASQEHSKSYKLYPKWKGPFIVHKVLTKGVFKLRTTNGNVIKTPINRCFLK</sequence>
<feature type="non-terminal residue" evidence="1">
    <location>
        <position position="360"/>
    </location>
</feature>
<dbReference type="EMBL" id="CAJVQB010022264">
    <property type="protein sequence ID" value="CAG8799163.1"/>
    <property type="molecule type" value="Genomic_DNA"/>
</dbReference>
<dbReference type="Proteomes" id="UP000789901">
    <property type="component" value="Unassembled WGS sequence"/>
</dbReference>
<evidence type="ECO:0000313" key="1">
    <source>
        <dbReference type="EMBL" id="CAG8799163.1"/>
    </source>
</evidence>
<protein>
    <submittedName>
        <fullName evidence="1">28995_t:CDS:1</fullName>
    </submittedName>
</protein>
<proteinExistence type="predicted"/>
<keyword evidence="2" id="KW-1185">Reference proteome</keyword>
<organism evidence="1 2">
    <name type="scientific">Gigaspora margarita</name>
    <dbReference type="NCBI Taxonomy" id="4874"/>
    <lineage>
        <taxon>Eukaryota</taxon>
        <taxon>Fungi</taxon>
        <taxon>Fungi incertae sedis</taxon>
        <taxon>Mucoromycota</taxon>
        <taxon>Glomeromycotina</taxon>
        <taxon>Glomeromycetes</taxon>
        <taxon>Diversisporales</taxon>
        <taxon>Gigasporaceae</taxon>
        <taxon>Gigaspora</taxon>
    </lineage>
</organism>
<gene>
    <name evidence="1" type="ORF">GMARGA_LOCUS22740</name>
</gene>
<accession>A0ABN7VU75</accession>
<reference evidence="1 2" key="1">
    <citation type="submission" date="2021-06" db="EMBL/GenBank/DDBJ databases">
        <authorList>
            <person name="Kallberg Y."/>
            <person name="Tangrot J."/>
            <person name="Rosling A."/>
        </authorList>
    </citation>
    <scope>NUCLEOTIDE SEQUENCE [LARGE SCALE GENOMIC DNA]</scope>
    <source>
        <strain evidence="1 2">120-4 pot B 10/14</strain>
    </source>
</reference>